<dbReference type="Proteomes" id="UP000751190">
    <property type="component" value="Unassembled WGS sequence"/>
</dbReference>
<dbReference type="AlphaFoldDB" id="A0A8J5XL82"/>
<keyword evidence="2" id="KW-1185">Reference proteome</keyword>
<accession>A0A8J5XL82</accession>
<gene>
    <name evidence="1" type="ORF">KFE25_010666</name>
</gene>
<evidence type="ECO:0000313" key="1">
    <source>
        <dbReference type="EMBL" id="KAG8460915.1"/>
    </source>
</evidence>
<reference evidence="1" key="1">
    <citation type="submission" date="2021-05" db="EMBL/GenBank/DDBJ databases">
        <title>The genome of the haptophyte Pavlova lutheri (Diacronema luteri, Pavlovales) - a model for lipid biosynthesis in eukaryotic algae.</title>
        <authorList>
            <person name="Hulatt C.J."/>
            <person name="Posewitz M.C."/>
        </authorList>
    </citation>
    <scope>NUCLEOTIDE SEQUENCE</scope>
    <source>
        <strain evidence="1">NIVA-4/92</strain>
    </source>
</reference>
<comment type="caution">
    <text evidence="1">The sequence shown here is derived from an EMBL/GenBank/DDBJ whole genome shotgun (WGS) entry which is preliminary data.</text>
</comment>
<name>A0A8J5XL82_DIALT</name>
<evidence type="ECO:0000313" key="2">
    <source>
        <dbReference type="Proteomes" id="UP000751190"/>
    </source>
</evidence>
<sequence>MLASGIVDAFDKGGGELQQPADLEALIHGLETKRVVTLAERSAVRAALADVRFPLTLRTLQDALLRTYATAQDALIDEVLADCEPQVEQLALTLHGWEAFGMPEAQASQLGDAVNSLSALVGGTLDQVSAHLDAIDGVAAAREDVQLLIWDMLPPGLPPPSLHTKPDAFQRERAVGIELLCAQRAISPLTVKLPAPAPAAVSVRARSPEFAHEVEIIRLPTGADVSERALADRAVRKHIRAQPARQQGAAQSTVDLRATHYLEASHGHALGWLVARGGQLPEDSAACRLIRHLLVQACFDLVTQCTHPLLASAATPAALLGVEHVFVDIVHLPPDERASGEVVLDEREHGFPCLTLKLYELEFGDALDAGGAGASDSGTESVGEQLAADVALIVDAITARTAALPTSSPEATPTAARTPMVSALLESCVHGPRAAAALRAHRASARRNVALGAERGGATGAEWLREIATPAQPSVAHLRAHPYFAPLGTVEARQAAVEWMELMHALSGRAQ</sequence>
<dbReference type="EMBL" id="JAGTXO010000029">
    <property type="protein sequence ID" value="KAG8460915.1"/>
    <property type="molecule type" value="Genomic_DNA"/>
</dbReference>
<proteinExistence type="predicted"/>
<protein>
    <submittedName>
        <fullName evidence="1">Uncharacterized protein</fullName>
    </submittedName>
</protein>
<organism evidence="1 2">
    <name type="scientific">Diacronema lutheri</name>
    <name type="common">Unicellular marine alga</name>
    <name type="synonym">Monochrysis lutheri</name>
    <dbReference type="NCBI Taxonomy" id="2081491"/>
    <lineage>
        <taxon>Eukaryota</taxon>
        <taxon>Haptista</taxon>
        <taxon>Haptophyta</taxon>
        <taxon>Pavlovophyceae</taxon>
        <taxon>Pavlovales</taxon>
        <taxon>Pavlovaceae</taxon>
        <taxon>Diacronema</taxon>
    </lineage>
</organism>